<comment type="subcellular location">
    <subcellularLocation>
        <location evidence="1">Cell inner membrane</location>
        <topology evidence="1">Multi-pass membrane protein</topology>
    </subcellularLocation>
</comment>
<dbReference type="Gene3D" id="2.30.30.60">
    <property type="match status" value="1"/>
</dbReference>
<evidence type="ECO:0000256" key="11">
    <source>
        <dbReference type="SAM" id="Phobius"/>
    </source>
</evidence>
<name>A0A411WJN4_9GAMM</name>
<dbReference type="Pfam" id="PF21082">
    <property type="entry name" value="MS_channel_3rd"/>
    <property type="match status" value="1"/>
</dbReference>
<evidence type="ECO:0000256" key="1">
    <source>
        <dbReference type="ARBA" id="ARBA00004429"/>
    </source>
</evidence>
<feature type="domain" description="Mechanosensitive ion channel MscS" evidence="12">
    <location>
        <begin position="185"/>
        <end position="253"/>
    </location>
</feature>
<evidence type="ECO:0000313" key="14">
    <source>
        <dbReference type="EMBL" id="QBH96413.1"/>
    </source>
</evidence>
<dbReference type="Pfam" id="PF00924">
    <property type="entry name" value="MS_channel_2nd"/>
    <property type="match status" value="1"/>
</dbReference>
<evidence type="ECO:0000256" key="4">
    <source>
        <dbReference type="ARBA" id="ARBA00022519"/>
    </source>
</evidence>
<keyword evidence="6 11" id="KW-1133">Transmembrane helix</keyword>
<evidence type="ECO:0000259" key="13">
    <source>
        <dbReference type="Pfam" id="PF21082"/>
    </source>
</evidence>
<keyword evidence="5 11" id="KW-0812">Transmembrane</keyword>
<dbReference type="InterPro" id="IPR049278">
    <property type="entry name" value="MS_channel_C"/>
</dbReference>
<organism evidence="14 15">
    <name type="scientific">Limnobaculum zhutongyuii</name>
    <dbReference type="NCBI Taxonomy" id="2498113"/>
    <lineage>
        <taxon>Bacteria</taxon>
        <taxon>Pseudomonadati</taxon>
        <taxon>Pseudomonadota</taxon>
        <taxon>Gammaproteobacteria</taxon>
        <taxon>Enterobacterales</taxon>
        <taxon>Budviciaceae</taxon>
        <taxon>Limnobaculum</taxon>
    </lineage>
</organism>
<dbReference type="InterPro" id="IPR023408">
    <property type="entry name" value="MscS_beta-dom_sf"/>
</dbReference>
<evidence type="ECO:0000256" key="10">
    <source>
        <dbReference type="ARBA" id="ARBA00093659"/>
    </source>
</evidence>
<feature type="transmembrane region" description="Helical" evidence="11">
    <location>
        <begin position="68"/>
        <end position="89"/>
    </location>
</feature>
<sequence>MREYLLLILSKLGIEATPMIILVLTLTMIILLSVVIHLFLHHVILKSMRKSEAKNHKFWRQLLIEHNLFDRLSFVLQGIIVHVVSSLWLTRDPEVLEFILTCAQLWILIYGLLSLFSMLDTLLSLSQRTKIASQLPLRGIFQSVKLIAAIFIAILIISILIGKSPALLLSGLGAMTAVLMLVFKDPILGLVAGIQLSANNMLKIGDWLEMPKYGADGAVLDIGLTTVKVRNWDNTVTTIPTYALISDSFKNWRSMSESGGRRIKRSIRIDATSVSFLSPEQQQSLQHSYLLEPYIESKAKEIEQYNHQHHIDLSLPINGRRLTNLGTLRAYIHAYLKAHPGIHQNMTLMVRQLEASSEGIPLEIYAFTNTVAWVEYEGIQSDIFDHIFSIIPQFGLRLHQTPTGSDMRAMVNNLA</sequence>
<comment type="similarity">
    <text evidence="2">Belongs to the MscS (TC 1.A.23) family.</text>
</comment>
<evidence type="ECO:0000256" key="6">
    <source>
        <dbReference type="ARBA" id="ARBA00022989"/>
    </source>
</evidence>
<dbReference type="KEGG" id="prag:EKN56_08385"/>
<dbReference type="EMBL" id="CP034752">
    <property type="protein sequence ID" value="QBH96413.1"/>
    <property type="molecule type" value="Genomic_DNA"/>
</dbReference>
<dbReference type="InterPro" id="IPR006685">
    <property type="entry name" value="MscS_channel_2nd"/>
</dbReference>
<evidence type="ECO:0000256" key="9">
    <source>
        <dbReference type="ARBA" id="ARBA00093630"/>
    </source>
</evidence>
<dbReference type="FunFam" id="2.30.30.60:FF:000002">
    <property type="entry name" value="Mechanosensitive ion channel family protein"/>
    <property type="match status" value="1"/>
</dbReference>
<dbReference type="SUPFAM" id="SSF50182">
    <property type="entry name" value="Sm-like ribonucleoproteins"/>
    <property type="match status" value="1"/>
</dbReference>
<evidence type="ECO:0000256" key="8">
    <source>
        <dbReference type="ARBA" id="ARBA00023136"/>
    </source>
</evidence>
<reference evidence="14 15" key="1">
    <citation type="submission" date="2019-03" db="EMBL/GenBank/DDBJ databases">
        <title>Pragia sp. nov. isolated from the gut tract of Carduelis flavirostris.</title>
        <authorList>
            <person name="Ge Y."/>
        </authorList>
    </citation>
    <scope>NUCLEOTIDE SEQUENCE [LARGE SCALE GENOMIC DNA]</scope>
    <source>
        <strain evidence="14 15">CF-458</strain>
    </source>
</reference>
<accession>A0A411WJN4</accession>
<keyword evidence="7" id="KW-0346">Stress response</keyword>
<keyword evidence="4" id="KW-0997">Cell inner membrane</keyword>
<dbReference type="PANTHER" id="PTHR30414:SF0">
    <property type="entry name" value="MINICONDUCTANCE MECHANOSENSITIVE CHANNEL YBDG"/>
    <property type="match status" value="1"/>
</dbReference>
<protein>
    <recommendedName>
        <fullName evidence="9">Mechanosensing system component YbdG</fullName>
    </recommendedName>
    <alternativeName>
        <fullName evidence="10">Mechanosensitive channel homolog YbdG</fullName>
    </alternativeName>
</protein>
<dbReference type="GO" id="GO:0005886">
    <property type="term" value="C:plasma membrane"/>
    <property type="evidence" value="ECO:0007669"/>
    <property type="project" value="UniProtKB-SubCell"/>
</dbReference>
<evidence type="ECO:0000256" key="3">
    <source>
        <dbReference type="ARBA" id="ARBA00022475"/>
    </source>
</evidence>
<evidence type="ECO:0000259" key="12">
    <source>
        <dbReference type="Pfam" id="PF00924"/>
    </source>
</evidence>
<evidence type="ECO:0000256" key="2">
    <source>
        <dbReference type="ARBA" id="ARBA00008017"/>
    </source>
</evidence>
<feature type="domain" description="Mechanosensitive ion channel MscS C-terminal" evidence="13">
    <location>
        <begin position="336"/>
        <end position="396"/>
    </location>
</feature>
<proteinExistence type="inferred from homology"/>
<feature type="transmembrane region" description="Helical" evidence="11">
    <location>
        <begin position="167"/>
        <end position="183"/>
    </location>
</feature>
<feature type="transmembrane region" description="Helical" evidence="11">
    <location>
        <begin position="20"/>
        <end position="40"/>
    </location>
</feature>
<dbReference type="PANTHER" id="PTHR30414">
    <property type="entry name" value="MINICONDUCTANCE MECHANOSENSITIVE CHANNEL YBDG"/>
    <property type="match status" value="1"/>
</dbReference>
<dbReference type="InterPro" id="IPR010920">
    <property type="entry name" value="LSM_dom_sf"/>
</dbReference>
<evidence type="ECO:0000256" key="7">
    <source>
        <dbReference type="ARBA" id="ARBA00023016"/>
    </source>
</evidence>
<dbReference type="RefSeq" id="WP_130591361.1">
    <property type="nucleotide sequence ID" value="NZ_CP034752.1"/>
</dbReference>
<evidence type="ECO:0000256" key="5">
    <source>
        <dbReference type="ARBA" id="ARBA00022692"/>
    </source>
</evidence>
<gene>
    <name evidence="14" type="ORF">EKN56_08385</name>
</gene>
<feature type="transmembrane region" description="Helical" evidence="11">
    <location>
        <begin position="140"/>
        <end position="161"/>
    </location>
</feature>
<dbReference type="GO" id="GO:0008381">
    <property type="term" value="F:mechanosensitive monoatomic ion channel activity"/>
    <property type="evidence" value="ECO:0007669"/>
    <property type="project" value="InterPro"/>
</dbReference>
<dbReference type="Proteomes" id="UP000293154">
    <property type="component" value="Chromosome"/>
</dbReference>
<dbReference type="InterPro" id="IPR030192">
    <property type="entry name" value="YbdG"/>
</dbReference>
<dbReference type="AlphaFoldDB" id="A0A411WJN4"/>
<keyword evidence="8 11" id="KW-0472">Membrane</keyword>
<evidence type="ECO:0000313" key="15">
    <source>
        <dbReference type="Proteomes" id="UP000293154"/>
    </source>
</evidence>
<keyword evidence="3" id="KW-1003">Cell membrane</keyword>
<dbReference type="GO" id="GO:0071470">
    <property type="term" value="P:cellular response to osmotic stress"/>
    <property type="evidence" value="ECO:0007669"/>
    <property type="project" value="InterPro"/>
</dbReference>
<keyword evidence="15" id="KW-1185">Reference proteome</keyword>
<feature type="transmembrane region" description="Helical" evidence="11">
    <location>
        <begin position="95"/>
        <end position="119"/>
    </location>
</feature>
<dbReference type="OrthoDB" id="9775207at2"/>